<proteinExistence type="predicted"/>
<dbReference type="Pfam" id="PF00395">
    <property type="entry name" value="SLH"/>
    <property type="match status" value="1"/>
</dbReference>
<protein>
    <recommendedName>
        <fullName evidence="1">SLH domain-containing protein</fullName>
    </recommendedName>
</protein>
<sequence length="121" mass="12654">PVASSSAPFEDVPIDAPYGPAVDWLAEAEITLGCSATGFCPSGTVTRAEMAVFLWRLMGSPVGSPSAGFHDVGAGSFAKEAIDWLLDSGTTVGCTEVAFCPEDSTTRAEMFTFLRRLDDAA</sequence>
<reference evidence="2" key="1">
    <citation type="submission" date="2018-05" db="EMBL/GenBank/DDBJ databases">
        <authorList>
            <person name="Lanie J.A."/>
            <person name="Ng W.-L."/>
            <person name="Kazmierczak K.M."/>
            <person name="Andrzejewski T.M."/>
            <person name="Davidsen T.M."/>
            <person name="Wayne K.J."/>
            <person name="Tettelin H."/>
            <person name="Glass J.I."/>
            <person name="Rusch D."/>
            <person name="Podicherti R."/>
            <person name="Tsui H.-C.T."/>
            <person name="Winkler M.E."/>
        </authorList>
    </citation>
    <scope>NUCLEOTIDE SEQUENCE</scope>
</reference>
<dbReference type="AlphaFoldDB" id="A0A382ZET7"/>
<feature type="domain" description="SLH" evidence="1">
    <location>
        <begin position="5"/>
        <end position="68"/>
    </location>
</feature>
<feature type="non-terminal residue" evidence="2">
    <location>
        <position position="1"/>
    </location>
</feature>
<dbReference type="InterPro" id="IPR001119">
    <property type="entry name" value="SLH_dom"/>
</dbReference>
<accession>A0A382ZET7</accession>
<evidence type="ECO:0000259" key="1">
    <source>
        <dbReference type="PROSITE" id="PS51272"/>
    </source>
</evidence>
<gene>
    <name evidence="2" type="ORF">METZ01_LOCUS446674</name>
</gene>
<dbReference type="PROSITE" id="PS51272">
    <property type="entry name" value="SLH"/>
    <property type="match status" value="1"/>
</dbReference>
<name>A0A382ZET7_9ZZZZ</name>
<dbReference type="EMBL" id="UINC01183195">
    <property type="protein sequence ID" value="SVD93820.1"/>
    <property type="molecule type" value="Genomic_DNA"/>
</dbReference>
<organism evidence="2">
    <name type="scientific">marine metagenome</name>
    <dbReference type="NCBI Taxonomy" id="408172"/>
    <lineage>
        <taxon>unclassified sequences</taxon>
        <taxon>metagenomes</taxon>
        <taxon>ecological metagenomes</taxon>
    </lineage>
</organism>
<evidence type="ECO:0000313" key="2">
    <source>
        <dbReference type="EMBL" id="SVD93820.1"/>
    </source>
</evidence>